<dbReference type="PROSITE" id="PS00517">
    <property type="entry name" value="RNASE_3_1"/>
    <property type="match status" value="1"/>
</dbReference>
<keyword evidence="6 9" id="KW-0255">Endonuclease</keyword>
<evidence type="ECO:0000256" key="6">
    <source>
        <dbReference type="ARBA" id="ARBA00022759"/>
    </source>
</evidence>
<comment type="function">
    <text evidence="9">Digests double-stranded RNA. Involved in the processing of primary rRNA transcript to yield the immediate precursors to the large and small rRNAs (23S and 16S). Processes some mRNAs, and tRNAs when they are encoded in the rRNA operon. Processes pre-crRNA and tracrRNA of type II CRISPR loci if present in the organism.</text>
</comment>
<dbReference type="CDD" id="cd10845">
    <property type="entry name" value="DSRM_RNAse_III_family"/>
    <property type="match status" value="1"/>
</dbReference>
<evidence type="ECO:0000259" key="12">
    <source>
        <dbReference type="PROSITE" id="PS50142"/>
    </source>
</evidence>
<feature type="domain" description="DRBM" evidence="11">
    <location>
        <begin position="155"/>
        <end position="222"/>
    </location>
</feature>
<evidence type="ECO:0000256" key="4">
    <source>
        <dbReference type="ARBA" id="ARBA00022664"/>
    </source>
</evidence>
<dbReference type="Pfam" id="PF14622">
    <property type="entry name" value="Ribonucleas_3_3"/>
    <property type="match status" value="1"/>
</dbReference>
<protein>
    <recommendedName>
        <fullName evidence="9">Ribonuclease 3</fullName>
        <ecNumber evidence="9">3.1.26.3</ecNumber>
    </recommendedName>
    <alternativeName>
        <fullName evidence="9">Ribonuclease III</fullName>
        <shortName evidence="9">RNase III</shortName>
    </alternativeName>
</protein>
<comment type="cofactor">
    <cofactor evidence="9">
        <name>Mg(2+)</name>
        <dbReference type="ChEBI" id="CHEBI:18420"/>
    </cofactor>
</comment>
<dbReference type="SUPFAM" id="SSF54768">
    <property type="entry name" value="dsRNA-binding domain-like"/>
    <property type="match status" value="1"/>
</dbReference>
<evidence type="ECO:0000256" key="3">
    <source>
        <dbReference type="ARBA" id="ARBA00022552"/>
    </source>
</evidence>
<dbReference type="HAMAP" id="MF_00104">
    <property type="entry name" value="RNase_III"/>
    <property type="match status" value="1"/>
</dbReference>
<evidence type="ECO:0000256" key="2">
    <source>
        <dbReference type="ARBA" id="ARBA00010183"/>
    </source>
</evidence>
<keyword evidence="9" id="KW-0479">Metal-binding</keyword>
<dbReference type="FunFam" id="1.10.1520.10:FF:000001">
    <property type="entry name" value="Ribonuclease 3"/>
    <property type="match status" value="1"/>
</dbReference>
<dbReference type="CDD" id="cd00593">
    <property type="entry name" value="RIBOc"/>
    <property type="match status" value="1"/>
</dbReference>
<keyword evidence="5 9" id="KW-0540">Nuclease</keyword>
<dbReference type="GO" id="GO:0006364">
    <property type="term" value="P:rRNA processing"/>
    <property type="evidence" value="ECO:0007669"/>
    <property type="project" value="UniProtKB-UniRule"/>
</dbReference>
<dbReference type="InterPro" id="IPR000999">
    <property type="entry name" value="RNase_III_dom"/>
</dbReference>
<dbReference type="GO" id="GO:0010468">
    <property type="term" value="P:regulation of gene expression"/>
    <property type="evidence" value="ECO:0007669"/>
    <property type="project" value="TreeGrafter"/>
</dbReference>
<evidence type="ECO:0000256" key="7">
    <source>
        <dbReference type="ARBA" id="ARBA00022801"/>
    </source>
</evidence>
<comment type="caution">
    <text evidence="13">The sequence shown here is derived from an EMBL/GenBank/DDBJ whole genome shotgun (WGS) entry which is preliminary data.</text>
</comment>
<comment type="similarity">
    <text evidence="2">Belongs to the ribonuclease III family.</text>
</comment>
<sequence length="222" mass="24832">MKTLITKLGVDFQNEELLDKALTHRSYLNESDALESNERMEFLGDAVLELVVSEYLFINYPAEHEGILTNYRSALVKTESLAETARKLDLGDKLKMSKGEEQNGGRDNTSLLANTFEAVIGAIYLDQGVPAVKKVLHIYLLPELDEIIRSKAYIDFKSKLQAIVQERLKVTPTYKVTKEKGPDHEKHFYVTCNAGKRVLGKGEGKSKQGAEQASAEAALNLW</sequence>
<keyword evidence="8 9" id="KW-0694">RNA-binding</keyword>
<feature type="domain" description="RNase III" evidence="12">
    <location>
        <begin position="1"/>
        <end position="128"/>
    </location>
</feature>
<dbReference type="SUPFAM" id="SSF69065">
    <property type="entry name" value="RNase III domain-like"/>
    <property type="match status" value="1"/>
</dbReference>
<dbReference type="GO" id="GO:0008033">
    <property type="term" value="P:tRNA processing"/>
    <property type="evidence" value="ECO:0007669"/>
    <property type="project" value="UniProtKB-KW"/>
</dbReference>
<dbReference type="InterPro" id="IPR036389">
    <property type="entry name" value="RNase_III_sf"/>
</dbReference>
<dbReference type="PANTHER" id="PTHR11207">
    <property type="entry name" value="RIBONUCLEASE III"/>
    <property type="match status" value="1"/>
</dbReference>
<dbReference type="SMART" id="SM00535">
    <property type="entry name" value="RIBOc"/>
    <property type="match status" value="1"/>
</dbReference>
<dbReference type="GO" id="GO:0004525">
    <property type="term" value="F:ribonuclease III activity"/>
    <property type="evidence" value="ECO:0007669"/>
    <property type="project" value="UniProtKB-UniRule"/>
</dbReference>
<comment type="catalytic activity">
    <reaction evidence="1 9">
        <text>Endonucleolytic cleavage to 5'-phosphomonoester.</text>
        <dbReference type="EC" id="3.1.26.3"/>
    </reaction>
</comment>
<dbReference type="Gene3D" id="3.30.160.20">
    <property type="match status" value="1"/>
</dbReference>
<keyword evidence="9" id="KW-0460">Magnesium</keyword>
<evidence type="ECO:0000259" key="11">
    <source>
        <dbReference type="PROSITE" id="PS50137"/>
    </source>
</evidence>
<dbReference type="SMART" id="SM00358">
    <property type="entry name" value="DSRM"/>
    <property type="match status" value="1"/>
</dbReference>
<evidence type="ECO:0000313" key="13">
    <source>
        <dbReference type="EMBL" id="PIP61595.1"/>
    </source>
</evidence>
<keyword evidence="4 9" id="KW-0507">mRNA processing</keyword>
<feature type="binding site" evidence="9">
    <location>
        <position position="117"/>
    </location>
    <ligand>
        <name>Mg(2+)</name>
        <dbReference type="ChEBI" id="CHEBI:18420"/>
    </ligand>
</feature>
<name>A0A2H0BV92_9BACT</name>
<feature type="active site" evidence="9">
    <location>
        <position position="45"/>
    </location>
</feature>
<dbReference type="AlphaFoldDB" id="A0A2H0BV92"/>
<gene>
    <name evidence="9 13" type="primary">rnc</name>
    <name evidence="13" type="ORF">COW99_03015</name>
</gene>
<feature type="region of interest" description="Disordered" evidence="10">
    <location>
        <begin position="203"/>
        <end position="222"/>
    </location>
</feature>
<keyword evidence="9" id="KW-0699">rRNA-binding</keyword>
<comment type="subcellular location">
    <subcellularLocation>
        <location evidence="9">Cytoplasm</location>
    </subcellularLocation>
</comment>
<keyword evidence="9" id="KW-0963">Cytoplasm</keyword>
<comment type="subunit">
    <text evidence="9">Homodimer.</text>
</comment>
<dbReference type="GO" id="GO:0019843">
    <property type="term" value="F:rRNA binding"/>
    <property type="evidence" value="ECO:0007669"/>
    <property type="project" value="UniProtKB-KW"/>
</dbReference>
<keyword evidence="3 9" id="KW-0698">rRNA processing</keyword>
<dbReference type="PROSITE" id="PS50142">
    <property type="entry name" value="RNASE_3_2"/>
    <property type="match status" value="1"/>
</dbReference>
<dbReference type="GO" id="GO:0003725">
    <property type="term" value="F:double-stranded RNA binding"/>
    <property type="evidence" value="ECO:0007669"/>
    <property type="project" value="TreeGrafter"/>
</dbReference>
<keyword evidence="9" id="KW-0819">tRNA processing</keyword>
<feature type="binding site" evidence="9">
    <location>
        <position position="114"/>
    </location>
    <ligand>
        <name>Mg(2+)</name>
        <dbReference type="ChEBI" id="CHEBI:18420"/>
    </ligand>
</feature>
<evidence type="ECO:0000256" key="9">
    <source>
        <dbReference type="HAMAP-Rule" id="MF_00104"/>
    </source>
</evidence>
<dbReference type="EMBL" id="PCTA01000022">
    <property type="protein sequence ID" value="PIP61595.1"/>
    <property type="molecule type" value="Genomic_DNA"/>
</dbReference>
<dbReference type="GO" id="GO:0005737">
    <property type="term" value="C:cytoplasm"/>
    <property type="evidence" value="ECO:0007669"/>
    <property type="project" value="UniProtKB-SubCell"/>
</dbReference>
<accession>A0A2H0BV92</accession>
<evidence type="ECO:0000256" key="5">
    <source>
        <dbReference type="ARBA" id="ARBA00022722"/>
    </source>
</evidence>
<keyword evidence="7 9" id="KW-0378">Hydrolase</keyword>
<dbReference type="Gene3D" id="1.10.1520.10">
    <property type="entry name" value="Ribonuclease III domain"/>
    <property type="match status" value="1"/>
</dbReference>
<evidence type="ECO:0000256" key="10">
    <source>
        <dbReference type="SAM" id="MobiDB-lite"/>
    </source>
</evidence>
<dbReference type="PROSITE" id="PS50137">
    <property type="entry name" value="DS_RBD"/>
    <property type="match status" value="1"/>
</dbReference>
<feature type="active site" evidence="9">
    <location>
        <position position="117"/>
    </location>
</feature>
<feature type="binding site" evidence="9">
    <location>
        <position position="41"/>
    </location>
    <ligand>
        <name>Mg(2+)</name>
        <dbReference type="ChEBI" id="CHEBI:18420"/>
    </ligand>
</feature>
<reference evidence="13 14" key="1">
    <citation type="submission" date="2017-09" db="EMBL/GenBank/DDBJ databases">
        <title>Depth-based differentiation of microbial function through sediment-hosted aquifers and enrichment of novel symbionts in the deep terrestrial subsurface.</title>
        <authorList>
            <person name="Probst A.J."/>
            <person name="Ladd B."/>
            <person name="Jarett J.K."/>
            <person name="Geller-Mcgrath D.E."/>
            <person name="Sieber C.M."/>
            <person name="Emerson J.B."/>
            <person name="Anantharaman K."/>
            <person name="Thomas B.C."/>
            <person name="Malmstrom R."/>
            <person name="Stieglmeier M."/>
            <person name="Klingl A."/>
            <person name="Woyke T."/>
            <person name="Ryan C.M."/>
            <person name="Banfield J.F."/>
        </authorList>
    </citation>
    <scope>NUCLEOTIDE SEQUENCE [LARGE SCALE GENOMIC DNA]</scope>
    <source>
        <strain evidence="13">CG22_combo_CG10-13_8_21_14_all_38_20</strain>
    </source>
</reference>
<dbReference type="NCBIfam" id="TIGR02191">
    <property type="entry name" value="RNaseIII"/>
    <property type="match status" value="1"/>
</dbReference>
<evidence type="ECO:0000313" key="14">
    <source>
        <dbReference type="Proteomes" id="UP000231246"/>
    </source>
</evidence>
<dbReference type="Pfam" id="PF00035">
    <property type="entry name" value="dsrm"/>
    <property type="match status" value="1"/>
</dbReference>
<proteinExistence type="inferred from homology"/>
<dbReference type="InterPro" id="IPR011907">
    <property type="entry name" value="RNase_III"/>
</dbReference>
<dbReference type="GO" id="GO:0046872">
    <property type="term" value="F:metal ion binding"/>
    <property type="evidence" value="ECO:0007669"/>
    <property type="project" value="UniProtKB-KW"/>
</dbReference>
<dbReference type="InterPro" id="IPR014720">
    <property type="entry name" value="dsRBD_dom"/>
</dbReference>
<organism evidence="13 14">
    <name type="scientific">Candidatus Roizmanbacteria bacterium CG22_combo_CG10-13_8_21_14_all_38_20</name>
    <dbReference type="NCBI Taxonomy" id="1974862"/>
    <lineage>
        <taxon>Bacteria</taxon>
        <taxon>Candidatus Roizmaniibacteriota</taxon>
    </lineage>
</organism>
<dbReference type="PANTHER" id="PTHR11207:SF0">
    <property type="entry name" value="RIBONUCLEASE 3"/>
    <property type="match status" value="1"/>
</dbReference>
<dbReference type="GO" id="GO:0006397">
    <property type="term" value="P:mRNA processing"/>
    <property type="evidence" value="ECO:0007669"/>
    <property type="project" value="UniProtKB-UniRule"/>
</dbReference>
<evidence type="ECO:0000256" key="8">
    <source>
        <dbReference type="ARBA" id="ARBA00022884"/>
    </source>
</evidence>
<evidence type="ECO:0000256" key="1">
    <source>
        <dbReference type="ARBA" id="ARBA00000109"/>
    </source>
</evidence>
<dbReference type="EC" id="3.1.26.3" evidence="9"/>
<dbReference type="Proteomes" id="UP000231246">
    <property type="component" value="Unassembled WGS sequence"/>
</dbReference>